<dbReference type="PROSITE" id="PS50005">
    <property type="entry name" value="TPR"/>
    <property type="match status" value="3"/>
</dbReference>
<evidence type="ECO:0000313" key="6">
    <source>
        <dbReference type="Proteomes" id="UP000076023"/>
    </source>
</evidence>
<keyword evidence="1" id="KW-0677">Repeat</keyword>
<dbReference type="SMART" id="SM00028">
    <property type="entry name" value="TPR"/>
    <property type="match status" value="6"/>
</dbReference>
<dbReference type="Pfam" id="PF12895">
    <property type="entry name" value="ANAPC3"/>
    <property type="match status" value="1"/>
</dbReference>
<evidence type="ECO:0000313" key="5">
    <source>
        <dbReference type="EMBL" id="GAT33774.1"/>
    </source>
</evidence>
<sequence>MTPDSSAAHRGLIFIQQGRYRDAEKYLRDALATDPNNPATLYYLALCELNQGRPREALETIERALGLGPEVDGFHALRALCLLQMGKADEAMESANEAVRLGPDSDFAFVAIASIHLAKKRWFEAETAARKALDLNPENANASNILTTALRMQNRLSESADRVAYALQQDPENPDNHVSAGWTALHQGQVKQAEEHFLEALRLEPENEQAKDGLKEAFKSRSIIYRGYLQYCFFMQRLTTANQWLIIIGLLVGVRLARAYLPPAIATFVIGLYFLLVLWVHVARPVGNLQLMLDRFARHALSRGERWEACLAGGAVTVGAPLFFLGSIGGYLHPLIIGSALTSAAFPLAYIFTNRSRVGQAVFGLAAAGALVCGGLAYLSIYFGHPAGQQGPELLLVSAIIAMAVTWLCNIPALNRRW</sequence>
<dbReference type="Proteomes" id="UP000076023">
    <property type="component" value="Unassembled WGS sequence"/>
</dbReference>
<keyword evidence="4" id="KW-0472">Membrane</keyword>
<protein>
    <submittedName>
        <fullName evidence="5">Tfp pilus assembly protein PilF</fullName>
    </submittedName>
</protein>
<evidence type="ECO:0000256" key="3">
    <source>
        <dbReference type="PROSITE-ProRule" id="PRU00339"/>
    </source>
</evidence>
<evidence type="ECO:0000256" key="1">
    <source>
        <dbReference type="ARBA" id="ARBA00022737"/>
    </source>
</evidence>
<feature type="repeat" description="TPR" evidence="3">
    <location>
        <begin position="4"/>
        <end position="37"/>
    </location>
</feature>
<accession>A0A146GAB2</accession>
<dbReference type="InParanoid" id="A0A146GAB2"/>
<reference evidence="6" key="1">
    <citation type="journal article" date="2017" name="Genome Announc.">
        <title>Draft Genome Sequence of Terrimicrobium sacchariphilum NM-5T, a Facultative Anaerobic Soil Bacterium of the Class Spartobacteria.</title>
        <authorList>
            <person name="Qiu Y.L."/>
            <person name="Tourlousse D.M."/>
            <person name="Matsuura N."/>
            <person name="Ohashi A."/>
            <person name="Sekiguchi Y."/>
        </authorList>
    </citation>
    <scope>NUCLEOTIDE SEQUENCE [LARGE SCALE GENOMIC DNA]</scope>
    <source>
        <strain evidence="6">NM-5</strain>
    </source>
</reference>
<gene>
    <name evidence="5" type="ORF">TSACC_22192</name>
</gene>
<keyword evidence="4" id="KW-0812">Transmembrane</keyword>
<dbReference type="Gene3D" id="1.25.40.10">
    <property type="entry name" value="Tetratricopeptide repeat domain"/>
    <property type="match status" value="2"/>
</dbReference>
<evidence type="ECO:0000256" key="2">
    <source>
        <dbReference type="ARBA" id="ARBA00022803"/>
    </source>
</evidence>
<evidence type="ECO:0000256" key="4">
    <source>
        <dbReference type="SAM" id="Phobius"/>
    </source>
</evidence>
<dbReference type="SUPFAM" id="SSF48452">
    <property type="entry name" value="TPR-like"/>
    <property type="match status" value="1"/>
</dbReference>
<dbReference type="Pfam" id="PF13181">
    <property type="entry name" value="TPR_8"/>
    <property type="match status" value="1"/>
</dbReference>
<feature type="transmembrane region" description="Helical" evidence="4">
    <location>
        <begin position="362"/>
        <end position="383"/>
    </location>
</feature>
<organism evidence="5 6">
    <name type="scientific">Terrimicrobium sacchariphilum</name>
    <dbReference type="NCBI Taxonomy" id="690879"/>
    <lineage>
        <taxon>Bacteria</taxon>
        <taxon>Pseudomonadati</taxon>
        <taxon>Verrucomicrobiota</taxon>
        <taxon>Terrimicrobiia</taxon>
        <taxon>Terrimicrobiales</taxon>
        <taxon>Terrimicrobiaceae</taxon>
        <taxon>Terrimicrobium</taxon>
    </lineage>
</organism>
<name>A0A146GAB2_TERSA</name>
<proteinExistence type="predicted"/>
<feature type="transmembrane region" description="Helical" evidence="4">
    <location>
        <begin position="307"/>
        <end position="325"/>
    </location>
</feature>
<comment type="caution">
    <text evidence="5">The sequence shown here is derived from an EMBL/GenBank/DDBJ whole genome shotgun (WGS) entry which is preliminary data.</text>
</comment>
<keyword evidence="2 3" id="KW-0802">TPR repeat</keyword>
<dbReference type="PANTHER" id="PTHR44943:SF8">
    <property type="entry name" value="TPR REPEAT-CONTAINING PROTEIN MJ0263"/>
    <property type="match status" value="1"/>
</dbReference>
<feature type="repeat" description="TPR" evidence="3">
    <location>
        <begin position="174"/>
        <end position="207"/>
    </location>
</feature>
<dbReference type="STRING" id="690879.TSACC_22192"/>
<dbReference type="InterPro" id="IPR051685">
    <property type="entry name" value="Ycf3/AcsC/BcsC/TPR_MFPF"/>
</dbReference>
<dbReference type="PANTHER" id="PTHR44943">
    <property type="entry name" value="CELLULOSE SYNTHASE OPERON PROTEIN C"/>
    <property type="match status" value="1"/>
</dbReference>
<feature type="transmembrane region" description="Helical" evidence="4">
    <location>
        <begin position="395"/>
        <end position="414"/>
    </location>
</feature>
<dbReference type="EMBL" id="BDCO01000002">
    <property type="protein sequence ID" value="GAT33774.1"/>
    <property type="molecule type" value="Genomic_DNA"/>
</dbReference>
<feature type="transmembrane region" description="Helical" evidence="4">
    <location>
        <begin position="331"/>
        <end position="350"/>
    </location>
</feature>
<dbReference type="AlphaFoldDB" id="A0A146GAB2"/>
<dbReference type="RefSeq" id="WP_075079470.1">
    <property type="nucleotide sequence ID" value="NZ_BDCO01000002.1"/>
</dbReference>
<keyword evidence="4" id="KW-1133">Transmembrane helix</keyword>
<dbReference type="InterPro" id="IPR019734">
    <property type="entry name" value="TPR_rpt"/>
</dbReference>
<keyword evidence="6" id="KW-1185">Reference proteome</keyword>
<feature type="transmembrane region" description="Helical" evidence="4">
    <location>
        <begin position="267"/>
        <end position="286"/>
    </location>
</feature>
<dbReference type="InterPro" id="IPR011990">
    <property type="entry name" value="TPR-like_helical_dom_sf"/>
</dbReference>
<dbReference type="Pfam" id="PF13432">
    <property type="entry name" value="TPR_16"/>
    <property type="match status" value="1"/>
</dbReference>
<feature type="repeat" description="TPR" evidence="3">
    <location>
        <begin position="38"/>
        <end position="71"/>
    </location>
</feature>